<evidence type="ECO:0000313" key="1">
    <source>
        <dbReference type="EMBL" id="RNB53509.1"/>
    </source>
</evidence>
<dbReference type="AlphaFoldDB" id="A0A3M8AQZ4"/>
<dbReference type="Proteomes" id="UP000268829">
    <property type="component" value="Unassembled WGS sequence"/>
</dbReference>
<dbReference type="OrthoDB" id="9796370at2"/>
<name>A0A3M8AQZ4_9BACL</name>
<reference evidence="1 2" key="1">
    <citation type="submission" date="2018-10" db="EMBL/GenBank/DDBJ databases">
        <title>Phylogenomics of Brevibacillus.</title>
        <authorList>
            <person name="Dunlap C."/>
        </authorList>
    </citation>
    <scope>NUCLEOTIDE SEQUENCE [LARGE SCALE GENOMIC DNA]</scope>
    <source>
        <strain evidence="1 2">DSM 100115</strain>
    </source>
</reference>
<dbReference type="RefSeq" id="WP_122906388.1">
    <property type="nucleotide sequence ID" value="NZ_RHHS01000048.1"/>
</dbReference>
<evidence type="ECO:0000313" key="2">
    <source>
        <dbReference type="Proteomes" id="UP000268829"/>
    </source>
</evidence>
<keyword evidence="2" id="KW-1185">Reference proteome</keyword>
<protein>
    <submittedName>
        <fullName evidence="1">Uncharacterized protein</fullName>
    </submittedName>
</protein>
<sequence>MFRLVDSTDINSWSNRRDAQERLPQLLRRLIHATVNSPKRISFPAGESVQIGGWDGILEVSEGNAFVPTGISVWELGTNRDVKAKANSDYEKRTNDSLGIDKKVATFVFVTSRRWSGKDEWMREKQEEKIWADVRAYDADDIEQWLEIAPAVNVWLGHLIGKRPEYSQDLESFWDEWKNATNPPFASEFLLIGRTSAIEKLKEWIVNPPTGLAVKADSSEEALAFFASYLYTLPEEKRTEIFSKCVVAYDLNVFRTLVANNDQLILIPMFSDAPSVGIAIQKGHHVYVPLGRDTSTTSTSLILPPFNRKTLEQALVQTGFSEAESRVLAMKSKGSISVLRRLLSVVPELNTPLWARPGEARALIPFLLGGAWNNSNMEDRKIIAHLARRPYDEVMESFIRWANEPDAPVKKIGEICQLTSREDSWKLLSKYIESDDIIRLREVVLEVLGEVDPSYDLEKEERFMASIYNKVLPHSSYLRKGLSETLALLASSGIEASFGERVRGIAWELFRKANDWKFWASVSDVLPILAEADPEAFLHCLEESINSDTFNMHEIFRQETTWGGCTQSGLLWALETCAWNPVYLGKVSLLLAKLDTIDPGGTYSNRPFRSLKEIFLCWHPSTTASLSKRFEVIDALLRYEPDTAWKLLCNLLPSIHEIAWGTRRPEWKEWANGFEYKVTKGECQECTYKICEKLITHVDYRTSRWVDIIENIDSLPEEFCNQVIVKLSQLDPTELDSNLQKQIWDAIREKVARHREFSDAKWALAPEITNKLYNLYLKFEPADDVSKYGWLFSWHPNHPDCVNKDWEMEQEAIKEIQLKAIHDILERNDVYFIIKLSEYVERPSLLGFIAGKNVIVQTEVLSLLNSLLGSEQKHKSELASGLVWALFQEQGWTWVENVLINTADVWNDLQKAEFLRYLPFTKRTWDLVENSGLSIKGEYWLKLPTTMRANESEFEIAVNQFLQYGRPCAAFFVISMLDLKDPSVNLSADIINKILEEILTQEPNSQDWLMIKNSFDYHLAELLNYLTALHTDEDIISKFEWLYLPFLTHSNRQPRSLHKKLSKDPAFFAEVIEAIYKPEGDTTQEEELPPDEFITIRAKLAYDLIKSWKQVPGLGDDNSIDYDFLCQWVKEARERCTQLGRRKYADSAIGRILAYAPIDKDGIWPHQAVRELIEQMQNSDIERSIEIGIYNKRGVFTKSIGEGGLQERELASKYYDYAHTLESKWIRTASILRRVAEKYEAEARSEDIRAELEYE</sequence>
<proteinExistence type="predicted"/>
<comment type="caution">
    <text evidence="1">The sequence shown here is derived from an EMBL/GenBank/DDBJ whole genome shotgun (WGS) entry which is preliminary data.</text>
</comment>
<accession>A0A3M8AQZ4</accession>
<dbReference type="EMBL" id="RHHS01000048">
    <property type="protein sequence ID" value="RNB53509.1"/>
    <property type="molecule type" value="Genomic_DNA"/>
</dbReference>
<organism evidence="1 2">
    <name type="scientific">Brevibacillus gelatini</name>
    <dbReference type="NCBI Taxonomy" id="1655277"/>
    <lineage>
        <taxon>Bacteria</taxon>
        <taxon>Bacillati</taxon>
        <taxon>Bacillota</taxon>
        <taxon>Bacilli</taxon>
        <taxon>Bacillales</taxon>
        <taxon>Paenibacillaceae</taxon>
        <taxon>Brevibacillus</taxon>
    </lineage>
</organism>
<gene>
    <name evidence="1" type="ORF">EDM57_19640</name>
</gene>